<comment type="caution">
    <text evidence="1">The sequence shown here is derived from an EMBL/GenBank/DDBJ whole genome shotgun (WGS) entry which is preliminary data.</text>
</comment>
<sequence>MASKQRTASSSIRLALPLLLSAQLFSTPLVAGSSLAMSQENFTRFIQINQEAAAYLPSDILNDEGDDDDWGNETELSYQGHCDWSRYYQQEFSREEAPLHLEDFQQLVERHGMTPADYFAFSRMLFWPIYQVNKEMLEREAQQNPGFGLTFAEEYPEGDLLDRCMSDQQKRQSLELLSQLSNPFFME</sequence>
<proteinExistence type="predicted"/>
<evidence type="ECO:0000313" key="1">
    <source>
        <dbReference type="EMBL" id="MFK7161453.1"/>
    </source>
</evidence>
<keyword evidence="2" id="KW-1185">Reference proteome</keyword>
<dbReference type="EMBL" id="JBANFI010000006">
    <property type="protein sequence ID" value="MFK7161453.1"/>
    <property type="molecule type" value="Genomic_DNA"/>
</dbReference>
<dbReference type="Proteomes" id="UP001621714">
    <property type="component" value="Unassembled WGS sequence"/>
</dbReference>
<name>A0ABW8PYV0_9GAMM</name>
<accession>A0ABW8PYV0</accession>
<protein>
    <submittedName>
        <fullName evidence="1">Uncharacterized protein</fullName>
    </submittedName>
</protein>
<gene>
    <name evidence="1" type="ORF">V6U78_10435</name>
</gene>
<organism evidence="1 2">
    <name type="scientific">Marinospirillum alkalitolerans</name>
    <dbReference type="NCBI Taxonomy" id="3123374"/>
    <lineage>
        <taxon>Bacteria</taxon>
        <taxon>Pseudomonadati</taxon>
        <taxon>Pseudomonadota</taxon>
        <taxon>Gammaproteobacteria</taxon>
        <taxon>Oceanospirillales</taxon>
        <taxon>Oceanospirillaceae</taxon>
        <taxon>Marinospirillum</taxon>
    </lineage>
</organism>
<evidence type="ECO:0000313" key="2">
    <source>
        <dbReference type="Proteomes" id="UP001621714"/>
    </source>
</evidence>
<reference evidence="1 2" key="1">
    <citation type="submission" date="2024-02" db="EMBL/GenBank/DDBJ databases">
        <title>Marinospirillum sp. MEB 164 isolated from Lonar lake sediment.</title>
        <authorList>
            <person name="Joshi A."/>
            <person name="Thite S."/>
        </authorList>
    </citation>
    <scope>NUCLEOTIDE SEQUENCE [LARGE SCALE GENOMIC DNA]</scope>
    <source>
        <strain evidence="1 2">MEB164</strain>
    </source>
</reference>
<dbReference type="RefSeq" id="WP_405340302.1">
    <property type="nucleotide sequence ID" value="NZ_JBANFI010000006.1"/>
</dbReference>